<evidence type="ECO:0000313" key="1">
    <source>
        <dbReference type="EMBL" id="CAB4609332.1"/>
    </source>
</evidence>
<reference evidence="1" key="1">
    <citation type="submission" date="2020-05" db="EMBL/GenBank/DDBJ databases">
        <authorList>
            <person name="Chiriac C."/>
            <person name="Salcher M."/>
            <person name="Ghai R."/>
            <person name="Kavagutti S V."/>
        </authorList>
    </citation>
    <scope>NUCLEOTIDE SEQUENCE</scope>
</reference>
<organism evidence="1">
    <name type="scientific">freshwater metagenome</name>
    <dbReference type="NCBI Taxonomy" id="449393"/>
    <lineage>
        <taxon>unclassified sequences</taxon>
        <taxon>metagenomes</taxon>
        <taxon>ecological metagenomes</taxon>
    </lineage>
</organism>
<protein>
    <submittedName>
        <fullName evidence="1">Unannotated protein</fullName>
    </submittedName>
</protein>
<dbReference type="AlphaFoldDB" id="A0A6J6H6K1"/>
<gene>
    <name evidence="1" type="ORF">UFOPK1827_01161</name>
</gene>
<dbReference type="EMBL" id="CAEZUO010000053">
    <property type="protein sequence ID" value="CAB4609332.1"/>
    <property type="molecule type" value="Genomic_DNA"/>
</dbReference>
<accession>A0A6J6H6K1</accession>
<proteinExistence type="predicted"/>
<name>A0A6J6H6K1_9ZZZZ</name>
<sequence length="90" mass="9712">MTFFRKIEGQYRSKECVGDLEKDAGAVTSVLLSASGASVVHVAKRAETVSHDLMAALTLHMDDKVDAACVVFETGVVETLCAGEPRWAKR</sequence>